<feature type="chain" id="PRO_5034072883" evidence="1">
    <location>
        <begin position="29"/>
        <end position="110"/>
    </location>
</feature>
<dbReference type="Proteomes" id="UP000694409">
    <property type="component" value="Unassembled WGS sequence"/>
</dbReference>
<organism evidence="2 3">
    <name type="scientific">Serinus canaria</name>
    <name type="common">Island canary</name>
    <name type="synonym">Fringilla canaria</name>
    <dbReference type="NCBI Taxonomy" id="9135"/>
    <lineage>
        <taxon>Eukaryota</taxon>
        <taxon>Metazoa</taxon>
        <taxon>Chordata</taxon>
        <taxon>Craniata</taxon>
        <taxon>Vertebrata</taxon>
        <taxon>Euteleostomi</taxon>
        <taxon>Archelosauria</taxon>
        <taxon>Archosauria</taxon>
        <taxon>Dinosauria</taxon>
        <taxon>Saurischia</taxon>
        <taxon>Theropoda</taxon>
        <taxon>Coelurosauria</taxon>
        <taxon>Aves</taxon>
        <taxon>Neognathae</taxon>
        <taxon>Neoaves</taxon>
        <taxon>Telluraves</taxon>
        <taxon>Australaves</taxon>
        <taxon>Passeriformes</taxon>
        <taxon>Passeroidea</taxon>
        <taxon>Fringillidae</taxon>
        <taxon>Carduelinae</taxon>
        <taxon>Serinus</taxon>
    </lineage>
</organism>
<dbReference type="Ensembl" id="ENSSCAT00000021799.1">
    <property type="protein sequence ID" value="ENSSCAP00000019514.1"/>
    <property type="gene ID" value="ENSSCAG00000014090.1"/>
</dbReference>
<reference evidence="2" key="1">
    <citation type="submission" date="2025-08" db="UniProtKB">
        <authorList>
            <consortium name="Ensembl"/>
        </authorList>
    </citation>
    <scope>IDENTIFICATION</scope>
</reference>
<reference evidence="2" key="2">
    <citation type="submission" date="2025-09" db="UniProtKB">
        <authorList>
            <consortium name="Ensembl"/>
        </authorList>
    </citation>
    <scope>IDENTIFICATION</scope>
</reference>
<feature type="signal peptide" evidence="1">
    <location>
        <begin position="1"/>
        <end position="28"/>
    </location>
</feature>
<proteinExistence type="predicted"/>
<protein>
    <submittedName>
        <fullName evidence="2">Uncharacterized protein</fullName>
    </submittedName>
</protein>
<evidence type="ECO:0000256" key="1">
    <source>
        <dbReference type="SAM" id="SignalP"/>
    </source>
</evidence>
<accession>A0A8C9NK93</accession>
<keyword evidence="1" id="KW-0732">Signal</keyword>
<keyword evidence="3" id="KW-1185">Reference proteome</keyword>
<evidence type="ECO:0000313" key="2">
    <source>
        <dbReference type="Ensembl" id="ENSSCAP00000019514.1"/>
    </source>
</evidence>
<sequence length="110" mass="12455">TGVILHFIFLKCLLGIKMMHWILMKLSSHDWPCQCTELVEQCILPWGLFACVRLRCPELRTCVSSQLPSTRAVQAQLSPPELQADQAGRGLGKERWFISRGTVLQSSTRT</sequence>
<dbReference type="AlphaFoldDB" id="A0A8C9NK93"/>
<name>A0A8C9NK93_SERCA</name>
<evidence type="ECO:0000313" key="3">
    <source>
        <dbReference type="Proteomes" id="UP000694409"/>
    </source>
</evidence>